<gene>
    <name evidence="6" type="ORF">UCREL1_3083</name>
</gene>
<dbReference type="CDD" id="cd11061">
    <property type="entry name" value="CYP67-like"/>
    <property type="match status" value="1"/>
</dbReference>
<dbReference type="GO" id="GO:0004497">
    <property type="term" value="F:monooxygenase activity"/>
    <property type="evidence" value="ECO:0007669"/>
    <property type="project" value="InterPro"/>
</dbReference>
<sequence length="503" mass="56878">MAALYAASFGIAYDQRRKACLILGYRLTLHPLATYPGPLLAKVTDGYGGFHAALRRLHLITYLNHQVYVRQGPNRLVFNTATALQDIYQNPRVVKSPVYAAAQMAPQNSILDTVDVEEHRRKRKFVSQPISERSMRTFEPVMSEQIDTFISQLGASSRRSEPVNVSERCMWLAGDVAGQFAFGYPLRLQTEAANRWLQRGLSFANARINVYMQLPVLHVLEPWIKSTFKKTRERYVRIMTEMIRARLALDKDAKQDLYSFAAEQEVDGEALPRSEIWAEAFVFIVAGGSTIAATLSAFFFYLSRYPDCYAKLAEEIRSSFHSAEEIRSGKQLRRCQYLHACLNETFRMAAPNTATLWRRQSADDKTEGPLVIDGNVIPRGTDVGVNIYSIHHNEEYFPDPFVFRPERWLESSASELAVMQKAWVPFIAGAHSCPGKAVTFLETSLTIARTFWHFDFAVAPGKLGQAGAGEAGRTDGRDKEMEFQLYDTFSAMHDGPVLMFHGR</sequence>
<dbReference type="PANTHER" id="PTHR24305:SF226">
    <property type="entry name" value="CYTOCHROME P450 MONOOXYGENASE"/>
    <property type="match status" value="1"/>
</dbReference>
<name>M7TT84_EUTLA</name>
<dbReference type="STRING" id="1287681.M7TT84"/>
<dbReference type="InterPro" id="IPR002401">
    <property type="entry name" value="Cyt_P450_E_grp-I"/>
</dbReference>
<dbReference type="KEGG" id="ela:UCREL1_3083"/>
<evidence type="ECO:0000256" key="2">
    <source>
        <dbReference type="ARBA" id="ARBA00022723"/>
    </source>
</evidence>
<dbReference type="EMBL" id="KB705997">
    <property type="protein sequence ID" value="EMR69885.1"/>
    <property type="molecule type" value="Genomic_DNA"/>
</dbReference>
<evidence type="ECO:0000256" key="4">
    <source>
        <dbReference type="PIRSR" id="PIRSR602401-1"/>
    </source>
</evidence>
<dbReference type="PRINTS" id="PR00463">
    <property type="entry name" value="EP450I"/>
</dbReference>
<dbReference type="eggNOG" id="KOG0157">
    <property type="taxonomic scope" value="Eukaryota"/>
</dbReference>
<dbReference type="GO" id="GO:0005506">
    <property type="term" value="F:iron ion binding"/>
    <property type="evidence" value="ECO:0007669"/>
    <property type="project" value="InterPro"/>
</dbReference>
<evidence type="ECO:0000256" key="3">
    <source>
        <dbReference type="ARBA" id="ARBA00023004"/>
    </source>
</evidence>
<evidence type="ECO:0000256" key="1">
    <source>
        <dbReference type="ARBA" id="ARBA00022617"/>
    </source>
</evidence>
<dbReference type="GO" id="GO:0020037">
    <property type="term" value="F:heme binding"/>
    <property type="evidence" value="ECO:0007669"/>
    <property type="project" value="InterPro"/>
</dbReference>
<evidence type="ECO:0000256" key="5">
    <source>
        <dbReference type="SAM" id="Phobius"/>
    </source>
</evidence>
<dbReference type="Pfam" id="PF00067">
    <property type="entry name" value="p450"/>
    <property type="match status" value="1"/>
</dbReference>
<organism evidence="6 7">
    <name type="scientific">Eutypa lata (strain UCR-EL1)</name>
    <name type="common">Grapevine dieback disease fungus</name>
    <name type="synonym">Eutypa armeniacae</name>
    <dbReference type="NCBI Taxonomy" id="1287681"/>
    <lineage>
        <taxon>Eukaryota</taxon>
        <taxon>Fungi</taxon>
        <taxon>Dikarya</taxon>
        <taxon>Ascomycota</taxon>
        <taxon>Pezizomycotina</taxon>
        <taxon>Sordariomycetes</taxon>
        <taxon>Xylariomycetidae</taxon>
        <taxon>Xylariales</taxon>
        <taxon>Diatrypaceae</taxon>
        <taxon>Eutypa</taxon>
    </lineage>
</organism>
<evidence type="ECO:0000313" key="7">
    <source>
        <dbReference type="Proteomes" id="UP000012174"/>
    </source>
</evidence>
<dbReference type="Gene3D" id="1.10.630.10">
    <property type="entry name" value="Cytochrome P450"/>
    <property type="match status" value="1"/>
</dbReference>
<dbReference type="AlphaFoldDB" id="M7TT84"/>
<protein>
    <submittedName>
        <fullName evidence="6">Putative cytochrome p450 protein</fullName>
    </submittedName>
</protein>
<dbReference type="PANTHER" id="PTHR24305">
    <property type="entry name" value="CYTOCHROME P450"/>
    <property type="match status" value="1"/>
</dbReference>
<reference evidence="7" key="1">
    <citation type="journal article" date="2013" name="Genome Announc.">
        <title>Draft genome sequence of the grapevine dieback fungus Eutypa lata UCR-EL1.</title>
        <authorList>
            <person name="Blanco-Ulate B."/>
            <person name="Rolshausen P.E."/>
            <person name="Cantu D."/>
        </authorList>
    </citation>
    <scope>NUCLEOTIDE SEQUENCE [LARGE SCALE GENOMIC DNA]</scope>
    <source>
        <strain evidence="7">UCR-EL1</strain>
    </source>
</reference>
<keyword evidence="5" id="KW-0812">Transmembrane</keyword>
<accession>M7TT84</accession>
<keyword evidence="5" id="KW-0472">Membrane</keyword>
<feature type="transmembrane region" description="Helical" evidence="5">
    <location>
        <begin position="280"/>
        <end position="302"/>
    </location>
</feature>
<keyword evidence="2 4" id="KW-0479">Metal-binding</keyword>
<keyword evidence="1 4" id="KW-0349">Heme</keyword>
<evidence type="ECO:0000313" key="6">
    <source>
        <dbReference type="EMBL" id="EMR69885.1"/>
    </source>
</evidence>
<dbReference type="OrthoDB" id="1470350at2759"/>
<dbReference type="InterPro" id="IPR036396">
    <property type="entry name" value="Cyt_P450_sf"/>
</dbReference>
<dbReference type="HOGENOM" id="CLU_001570_14_2_1"/>
<dbReference type="OMA" id="GFICKEQ"/>
<comment type="cofactor">
    <cofactor evidence="4">
        <name>heme</name>
        <dbReference type="ChEBI" id="CHEBI:30413"/>
    </cofactor>
</comment>
<dbReference type="SUPFAM" id="SSF48264">
    <property type="entry name" value="Cytochrome P450"/>
    <property type="match status" value="1"/>
</dbReference>
<keyword evidence="5" id="KW-1133">Transmembrane helix</keyword>
<dbReference type="GO" id="GO:0016705">
    <property type="term" value="F:oxidoreductase activity, acting on paired donors, with incorporation or reduction of molecular oxygen"/>
    <property type="evidence" value="ECO:0007669"/>
    <property type="project" value="InterPro"/>
</dbReference>
<dbReference type="Proteomes" id="UP000012174">
    <property type="component" value="Unassembled WGS sequence"/>
</dbReference>
<dbReference type="InterPro" id="IPR001128">
    <property type="entry name" value="Cyt_P450"/>
</dbReference>
<feature type="binding site" description="axial binding residue" evidence="4">
    <location>
        <position position="433"/>
    </location>
    <ligand>
        <name>heme</name>
        <dbReference type="ChEBI" id="CHEBI:30413"/>
    </ligand>
    <ligandPart>
        <name>Fe</name>
        <dbReference type="ChEBI" id="CHEBI:18248"/>
    </ligandPart>
</feature>
<keyword evidence="3 4" id="KW-0408">Iron</keyword>
<dbReference type="InterPro" id="IPR050121">
    <property type="entry name" value="Cytochrome_P450_monoxygenase"/>
</dbReference>
<proteinExistence type="predicted"/>
<keyword evidence="7" id="KW-1185">Reference proteome</keyword>